<dbReference type="GeneID" id="20309043"/>
<keyword evidence="3" id="KW-1185">Reference proteome</keyword>
<evidence type="ECO:0000256" key="1">
    <source>
        <dbReference type="SAM" id="MobiDB-lite"/>
    </source>
</evidence>
<dbReference type="EMBL" id="JH226133">
    <property type="protein sequence ID" value="EHY56320.1"/>
    <property type="molecule type" value="Genomic_DNA"/>
</dbReference>
<name>H6BZY5_EXODN</name>
<feature type="compositionally biased region" description="Basic residues" evidence="1">
    <location>
        <begin position="168"/>
        <end position="177"/>
    </location>
</feature>
<dbReference type="AlphaFoldDB" id="H6BZY5"/>
<sequence length="194" mass="22310">MNHKTRLLYSLHFGQTTHSYPGTKGVPLSLPFSVLQPFFPPFQASTIHCPLATELAKYTRPTINSTTPLEVYTTRVVHLLRQLLLRHGSRKQRLQTPQTLNVPTRRVHEPLPPRTSPIPRRHGTQRPQLFRLRHLRLEIWRRTHRRATQLCQMGNGNRAASMQQIKQPARRRGGHNPRHLDLDGSVDDSQAGLS</sequence>
<protein>
    <submittedName>
        <fullName evidence="2">Uncharacterized protein</fullName>
    </submittedName>
</protein>
<dbReference type="HOGENOM" id="CLU_1402440_0_0_1"/>
<dbReference type="RefSeq" id="XP_009156781.1">
    <property type="nucleotide sequence ID" value="XM_009158533.1"/>
</dbReference>
<accession>H6BZY5</accession>
<feature type="compositionally biased region" description="Polar residues" evidence="1">
    <location>
        <begin position="150"/>
        <end position="166"/>
    </location>
</feature>
<dbReference type="InParanoid" id="H6BZY5"/>
<evidence type="ECO:0000313" key="2">
    <source>
        <dbReference type="EMBL" id="EHY56320.1"/>
    </source>
</evidence>
<feature type="region of interest" description="Disordered" evidence="1">
    <location>
        <begin position="150"/>
        <end position="194"/>
    </location>
</feature>
<feature type="region of interest" description="Disordered" evidence="1">
    <location>
        <begin position="105"/>
        <end position="125"/>
    </location>
</feature>
<evidence type="ECO:0000313" key="3">
    <source>
        <dbReference type="Proteomes" id="UP000007304"/>
    </source>
</evidence>
<reference evidence="2" key="1">
    <citation type="submission" date="2011-07" db="EMBL/GenBank/DDBJ databases">
        <title>The Genome Sequence of Exophiala (Wangiella) dermatitidis NIH/UT8656.</title>
        <authorList>
            <consortium name="The Broad Institute Genome Sequencing Platform"/>
            <person name="Cuomo C."/>
            <person name="Wang Z."/>
            <person name="Hunicke-Smith S."/>
            <person name="Szanislo P.J."/>
            <person name="Earl A."/>
            <person name="Young S.K."/>
            <person name="Zeng Q."/>
            <person name="Gargeya S."/>
            <person name="Fitzgerald M."/>
            <person name="Haas B."/>
            <person name="Abouelleil A."/>
            <person name="Alvarado L."/>
            <person name="Arachchi H.M."/>
            <person name="Berlin A."/>
            <person name="Brown A."/>
            <person name="Chapman S.B."/>
            <person name="Chen Z."/>
            <person name="Dunbar C."/>
            <person name="Freedman E."/>
            <person name="Gearin G."/>
            <person name="Gellesch M."/>
            <person name="Goldberg J."/>
            <person name="Griggs A."/>
            <person name="Gujja S."/>
            <person name="Heiman D."/>
            <person name="Howarth C."/>
            <person name="Larson L."/>
            <person name="Lui A."/>
            <person name="MacDonald P.J.P."/>
            <person name="Montmayeur A."/>
            <person name="Murphy C."/>
            <person name="Neiman D."/>
            <person name="Pearson M."/>
            <person name="Priest M."/>
            <person name="Roberts A."/>
            <person name="Saif S."/>
            <person name="Shea T."/>
            <person name="Shenoy N."/>
            <person name="Sisk P."/>
            <person name="Stolte C."/>
            <person name="Sykes S."/>
            <person name="Wortman J."/>
            <person name="Nusbaum C."/>
            <person name="Birren B."/>
        </authorList>
    </citation>
    <scope>NUCLEOTIDE SEQUENCE</scope>
    <source>
        <strain evidence="2">NIH/UT8656</strain>
    </source>
</reference>
<dbReference type="VEuPathDB" id="FungiDB:HMPREF1120_04404"/>
<gene>
    <name evidence="2" type="ORF">HMPREF1120_04404</name>
</gene>
<organism evidence="2 3">
    <name type="scientific">Exophiala dermatitidis (strain ATCC 34100 / CBS 525.76 / NIH/UT8656)</name>
    <name type="common">Black yeast</name>
    <name type="synonym">Wangiella dermatitidis</name>
    <dbReference type="NCBI Taxonomy" id="858893"/>
    <lineage>
        <taxon>Eukaryota</taxon>
        <taxon>Fungi</taxon>
        <taxon>Dikarya</taxon>
        <taxon>Ascomycota</taxon>
        <taxon>Pezizomycotina</taxon>
        <taxon>Eurotiomycetes</taxon>
        <taxon>Chaetothyriomycetidae</taxon>
        <taxon>Chaetothyriales</taxon>
        <taxon>Herpotrichiellaceae</taxon>
        <taxon>Exophiala</taxon>
    </lineage>
</organism>
<proteinExistence type="predicted"/>
<dbReference type="Proteomes" id="UP000007304">
    <property type="component" value="Unassembled WGS sequence"/>
</dbReference>